<proteinExistence type="predicted"/>
<evidence type="ECO:0008006" key="3">
    <source>
        <dbReference type="Google" id="ProtNLM"/>
    </source>
</evidence>
<dbReference type="Proteomes" id="UP000257109">
    <property type="component" value="Unassembled WGS sequence"/>
</dbReference>
<keyword evidence="2" id="KW-1185">Reference proteome</keyword>
<accession>A0A371FUL0</accession>
<dbReference type="AlphaFoldDB" id="A0A371FUL0"/>
<sequence length="149" mass="17806">MILFQLLWTKSLHKAITITEEDFVKRFWQRESKISKTIEREDNHTQINPWRVRGEKKEDHAQNYLNFEHFLLHLNDKQTHAYISLFTYHDKSSFGVVLIYVDDVIVIGTYHYHIVSLALNHKYILDILVEYGLLGCKLVIIPMEQQTNY</sequence>
<protein>
    <recommendedName>
        <fullName evidence="3">Reverse transcriptase Ty1/copia-type domain-containing protein</fullName>
    </recommendedName>
</protein>
<feature type="non-terminal residue" evidence="1">
    <location>
        <position position="1"/>
    </location>
</feature>
<organism evidence="1 2">
    <name type="scientific">Mucuna pruriens</name>
    <name type="common">Velvet bean</name>
    <name type="synonym">Dolichos pruriens</name>
    <dbReference type="NCBI Taxonomy" id="157652"/>
    <lineage>
        <taxon>Eukaryota</taxon>
        <taxon>Viridiplantae</taxon>
        <taxon>Streptophyta</taxon>
        <taxon>Embryophyta</taxon>
        <taxon>Tracheophyta</taxon>
        <taxon>Spermatophyta</taxon>
        <taxon>Magnoliopsida</taxon>
        <taxon>eudicotyledons</taxon>
        <taxon>Gunneridae</taxon>
        <taxon>Pentapetalae</taxon>
        <taxon>rosids</taxon>
        <taxon>fabids</taxon>
        <taxon>Fabales</taxon>
        <taxon>Fabaceae</taxon>
        <taxon>Papilionoideae</taxon>
        <taxon>50 kb inversion clade</taxon>
        <taxon>NPAAA clade</taxon>
        <taxon>indigoferoid/millettioid clade</taxon>
        <taxon>Phaseoleae</taxon>
        <taxon>Mucuna</taxon>
    </lineage>
</organism>
<gene>
    <name evidence="1" type="ORF">CR513_37323</name>
</gene>
<reference evidence="1" key="1">
    <citation type="submission" date="2018-05" db="EMBL/GenBank/DDBJ databases">
        <title>Draft genome of Mucuna pruriens seed.</title>
        <authorList>
            <person name="Nnadi N.E."/>
            <person name="Vos R."/>
            <person name="Hasami M.H."/>
            <person name="Devisetty U.K."/>
            <person name="Aguiy J.C."/>
        </authorList>
    </citation>
    <scope>NUCLEOTIDE SEQUENCE [LARGE SCALE GENOMIC DNA]</scope>
    <source>
        <strain evidence="1">JCA_2017</strain>
    </source>
</reference>
<comment type="caution">
    <text evidence="1">The sequence shown here is derived from an EMBL/GenBank/DDBJ whole genome shotgun (WGS) entry which is preliminary data.</text>
</comment>
<evidence type="ECO:0000313" key="1">
    <source>
        <dbReference type="EMBL" id="RDX81952.1"/>
    </source>
</evidence>
<name>A0A371FUL0_MUCPR</name>
<dbReference type="EMBL" id="QJKJ01007785">
    <property type="protein sequence ID" value="RDX81952.1"/>
    <property type="molecule type" value="Genomic_DNA"/>
</dbReference>
<evidence type="ECO:0000313" key="2">
    <source>
        <dbReference type="Proteomes" id="UP000257109"/>
    </source>
</evidence>